<evidence type="ECO:0000313" key="6">
    <source>
        <dbReference type="Proteomes" id="UP001266305"/>
    </source>
</evidence>
<protein>
    <submittedName>
        <fullName evidence="5">Bromodomain containing protein 3</fullName>
    </submittedName>
</protein>
<keyword evidence="6" id="KW-1185">Reference proteome</keyword>
<evidence type="ECO:0000259" key="4">
    <source>
        <dbReference type="PROSITE" id="PS50014"/>
    </source>
</evidence>
<dbReference type="PANTHER" id="PTHR22880:SF246">
    <property type="entry name" value="BROMODOMAIN-CONTAINING PROTEIN 3"/>
    <property type="match status" value="1"/>
</dbReference>
<reference evidence="5 6" key="1">
    <citation type="submission" date="2023-05" db="EMBL/GenBank/DDBJ databases">
        <title>B98-5 Cell Line De Novo Hybrid Assembly: An Optical Mapping Approach.</title>
        <authorList>
            <person name="Kananen K."/>
            <person name="Auerbach J.A."/>
            <person name="Kautto E."/>
            <person name="Blachly J.S."/>
        </authorList>
    </citation>
    <scope>NUCLEOTIDE SEQUENCE [LARGE SCALE GENOMIC DNA]</scope>
    <source>
        <strain evidence="5">B95-8</strain>
        <tissue evidence="5">Cell line</tissue>
    </source>
</reference>
<dbReference type="InterPro" id="IPR001487">
    <property type="entry name" value="Bromodomain"/>
</dbReference>
<feature type="region of interest" description="Disordered" evidence="3">
    <location>
        <begin position="89"/>
        <end position="153"/>
    </location>
</feature>
<name>A0ABQ9WFZ0_SAGOE</name>
<proteinExistence type="predicted"/>
<dbReference type="Gene3D" id="1.20.920.10">
    <property type="entry name" value="Bromodomain-like"/>
    <property type="match status" value="1"/>
</dbReference>
<evidence type="ECO:0000256" key="1">
    <source>
        <dbReference type="ARBA" id="ARBA00023117"/>
    </source>
</evidence>
<evidence type="ECO:0000256" key="3">
    <source>
        <dbReference type="SAM" id="MobiDB-lite"/>
    </source>
</evidence>
<sequence>MDGREYPDAQGFAADVRLMFSNCYKYNPPDHEVVAMARKLQHRDFQLWVLPQGHLGNPGGPPRGSPVGMQVFRTAPALPQDVFEMRFAKMPDEPVEAPPLPAPAAPVVSKGAESSRSSEESSSDSGSSDSEEERATRLAELQEQVGTDALVWS</sequence>
<organism evidence="5 6">
    <name type="scientific">Saguinus oedipus</name>
    <name type="common">Cotton-top tamarin</name>
    <name type="synonym">Oedipomidas oedipus</name>
    <dbReference type="NCBI Taxonomy" id="9490"/>
    <lineage>
        <taxon>Eukaryota</taxon>
        <taxon>Metazoa</taxon>
        <taxon>Chordata</taxon>
        <taxon>Craniata</taxon>
        <taxon>Vertebrata</taxon>
        <taxon>Euteleostomi</taxon>
        <taxon>Mammalia</taxon>
        <taxon>Eutheria</taxon>
        <taxon>Euarchontoglires</taxon>
        <taxon>Primates</taxon>
        <taxon>Haplorrhini</taxon>
        <taxon>Platyrrhini</taxon>
        <taxon>Cebidae</taxon>
        <taxon>Callitrichinae</taxon>
        <taxon>Saguinus</taxon>
    </lineage>
</organism>
<accession>A0ABQ9WFZ0</accession>
<dbReference type="InterPro" id="IPR050935">
    <property type="entry name" value="Bromo_chromatin_reader"/>
</dbReference>
<dbReference type="InterPro" id="IPR036427">
    <property type="entry name" value="Bromodomain-like_sf"/>
</dbReference>
<gene>
    <name evidence="5" type="primary">BRD3_1</name>
    <name evidence="5" type="ORF">P7K49_001954</name>
</gene>
<dbReference type="Proteomes" id="UP001266305">
    <property type="component" value="Unassembled WGS sequence"/>
</dbReference>
<dbReference type="Pfam" id="PF00439">
    <property type="entry name" value="Bromodomain"/>
    <property type="match status" value="1"/>
</dbReference>
<dbReference type="PROSITE" id="PS50014">
    <property type="entry name" value="BROMODOMAIN_2"/>
    <property type="match status" value="1"/>
</dbReference>
<evidence type="ECO:0000256" key="2">
    <source>
        <dbReference type="PROSITE-ProRule" id="PRU00035"/>
    </source>
</evidence>
<feature type="domain" description="Bromo" evidence="4">
    <location>
        <begin position="1"/>
        <end position="34"/>
    </location>
</feature>
<feature type="compositionally biased region" description="Low complexity" evidence="3">
    <location>
        <begin position="105"/>
        <end position="115"/>
    </location>
</feature>
<dbReference type="SUPFAM" id="SSF47370">
    <property type="entry name" value="Bromodomain"/>
    <property type="match status" value="1"/>
</dbReference>
<dbReference type="EMBL" id="JASSZA010000001">
    <property type="protein sequence ID" value="KAK2120568.1"/>
    <property type="molecule type" value="Genomic_DNA"/>
</dbReference>
<keyword evidence="1 2" id="KW-0103">Bromodomain</keyword>
<dbReference type="PANTHER" id="PTHR22880">
    <property type="entry name" value="FALZ-RELATED BROMODOMAIN-CONTAINING PROTEINS"/>
    <property type="match status" value="1"/>
</dbReference>
<comment type="caution">
    <text evidence="5">The sequence shown here is derived from an EMBL/GenBank/DDBJ whole genome shotgun (WGS) entry which is preliminary data.</text>
</comment>
<evidence type="ECO:0000313" key="5">
    <source>
        <dbReference type="EMBL" id="KAK2120568.1"/>
    </source>
</evidence>